<evidence type="ECO:0000256" key="1">
    <source>
        <dbReference type="ARBA" id="ARBA00022679"/>
    </source>
</evidence>
<dbReference type="Proteomes" id="UP000198825">
    <property type="component" value="Chromosome I"/>
</dbReference>
<dbReference type="InterPro" id="IPR025877">
    <property type="entry name" value="MobA-like_NTP_Trfase"/>
</dbReference>
<gene>
    <name evidence="7" type="ORF">SAMN04488544_1054</name>
</gene>
<keyword evidence="3" id="KW-0547">Nucleotide-binding</keyword>
<dbReference type="STRING" id="546874.SAMN04488544_1054"/>
<protein>
    <submittedName>
        <fullName evidence="7">2-phospho-L-lactate guanylyltransferase</fullName>
    </submittedName>
</protein>
<dbReference type="Pfam" id="PF12804">
    <property type="entry name" value="NTP_transf_3"/>
    <property type="match status" value="1"/>
</dbReference>
<evidence type="ECO:0000259" key="6">
    <source>
        <dbReference type="Pfam" id="PF12804"/>
    </source>
</evidence>
<evidence type="ECO:0000313" key="7">
    <source>
        <dbReference type="EMBL" id="SDU85789.1"/>
    </source>
</evidence>
<evidence type="ECO:0000313" key="8">
    <source>
        <dbReference type="Proteomes" id="UP000198825"/>
    </source>
</evidence>
<keyword evidence="2 7" id="KW-0548">Nucleotidyltransferase</keyword>
<dbReference type="EMBL" id="LT629799">
    <property type="protein sequence ID" value="SDU85789.1"/>
    <property type="molecule type" value="Genomic_DNA"/>
</dbReference>
<evidence type="ECO:0000256" key="5">
    <source>
        <dbReference type="SAM" id="MobiDB-lite"/>
    </source>
</evidence>
<keyword evidence="8" id="KW-1185">Reference proteome</keyword>
<dbReference type="RefSeq" id="WP_091073538.1">
    <property type="nucleotide sequence ID" value="NZ_LT629799.1"/>
</dbReference>
<proteinExistence type="predicted"/>
<evidence type="ECO:0000256" key="3">
    <source>
        <dbReference type="ARBA" id="ARBA00022741"/>
    </source>
</evidence>
<organism evidence="7 8">
    <name type="scientific">Microlunatus sagamiharensis</name>
    <dbReference type="NCBI Taxonomy" id="546874"/>
    <lineage>
        <taxon>Bacteria</taxon>
        <taxon>Bacillati</taxon>
        <taxon>Actinomycetota</taxon>
        <taxon>Actinomycetes</taxon>
        <taxon>Propionibacteriales</taxon>
        <taxon>Propionibacteriaceae</taxon>
        <taxon>Microlunatus</taxon>
    </lineage>
</organism>
<dbReference type="AlphaFoldDB" id="A0A1H2LXY3"/>
<dbReference type="Gene3D" id="3.90.550.10">
    <property type="entry name" value="Spore Coat Polysaccharide Biosynthesis Protein SpsA, Chain A"/>
    <property type="match status" value="1"/>
</dbReference>
<dbReference type="PANTHER" id="PTHR40392">
    <property type="entry name" value="2-PHOSPHO-L-LACTATE GUANYLYLTRANSFERASE"/>
    <property type="match status" value="1"/>
</dbReference>
<sequence>MTTPPHAGPTAPGPTPGPDGDVGAVVALKAGEHVKSRLAPIPQPLRRRLAWTMALDTLAALVDAVATVCVVSDQPSLQDRLSRAGLGTVQVVPEGRPAGMNEALRLGADHLRRSDVPRVLAVVGDLPALRPTSVRTVVAGAAAYERAYVADATGVGTTMLLATAGVGLGPRFQGRSAAAHHHSGAVALTDERLGATVPHARRDVDTEVDLADAAGLGLGPATRALLDPRTGRLGAYAVVTTVDAPARGTVPEHAETPGHAVTTTGVRVLLPPGRVADGLRLPRPGQRLHCVLAGGEVLSAWL</sequence>
<dbReference type="InterPro" id="IPR002835">
    <property type="entry name" value="CofC"/>
</dbReference>
<dbReference type="GO" id="GO:0005525">
    <property type="term" value="F:GTP binding"/>
    <property type="evidence" value="ECO:0007669"/>
    <property type="project" value="UniProtKB-KW"/>
</dbReference>
<dbReference type="InterPro" id="IPR029044">
    <property type="entry name" value="Nucleotide-diphossugar_trans"/>
</dbReference>
<keyword evidence="4" id="KW-0342">GTP-binding</keyword>
<name>A0A1H2LXY3_9ACTN</name>
<feature type="region of interest" description="Disordered" evidence="5">
    <location>
        <begin position="1"/>
        <end position="21"/>
    </location>
</feature>
<feature type="compositionally biased region" description="Low complexity" evidence="5">
    <location>
        <begin position="1"/>
        <end position="10"/>
    </location>
</feature>
<evidence type="ECO:0000256" key="4">
    <source>
        <dbReference type="ARBA" id="ARBA00023134"/>
    </source>
</evidence>
<dbReference type="PANTHER" id="PTHR40392:SF1">
    <property type="entry name" value="2-PHOSPHO-L-LACTATE GUANYLYLTRANSFERASE"/>
    <property type="match status" value="1"/>
</dbReference>
<feature type="domain" description="MobA-like NTP transferase" evidence="6">
    <location>
        <begin position="53"/>
        <end position="161"/>
    </location>
</feature>
<dbReference type="NCBIfam" id="TIGR03552">
    <property type="entry name" value="F420_cofC"/>
    <property type="match status" value="1"/>
</dbReference>
<dbReference type="OrthoDB" id="3827496at2"/>
<accession>A0A1H2LXY3</accession>
<keyword evidence="1 7" id="KW-0808">Transferase</keyword>
<dbReference type="GO" id="GO:0043814">
    <property type="term" value="F:phospholactate guanylyltransferase activity"/>
    <property type="evidence" value="ECO:0007669"/>
    <property type="project" value="InterPro"/>
</dbReference>
<evidence type="ECO:0000256" key="2">
    <source>
        <dbReference type="ARBA" id="ARBA00022695"/>
    </source>
</evidence>
<reference evidence="8" key="1">
    <citation type="submission" date="2016-10" db="EMBL/GenBank/DDBJ databases">
        <authorList>
            <person name="Varghese N."/>
            <person name="Submissions S."/>
        </authorList>
    </citation>
    <scope>NUCLEOTIDE SEQUENCE [LARGE SCALE GENOMIC DNA]</scope>
    <source>
        <strain evidence="8">DSM 21743</strain>
    </source>
</reference>
<dbReference type="SUPFAM" id="SSF53448">
    <property type="entry name" value="Nucleotide-diphospho-sugar transferases"/>
    <property type="match status" value="1"/>
</dbReference>